<gene>
    <name evidence="1" type="ORF">BU26DRAFT_545899</name>
</gene>
<organism evidence="1 2">
    <name type="scientific">Trematosphaeria pertusa</name>
    <dbReference type="NCBI Taxonomy" id="390896"/>
    <lineage>
        <taxon>Eukaryota</taxon>
        <taxon>Fungi</taxon>
        <taxon>Dikarya</taxon>
        <taxon>Ascomycota</taxon>
        <taxon>Pezizomycotina</taxon>
        <taxon>Dothideomycetes</taxon>
        <taxon>Pleosporomycetidae</taxon>
        <taxon>Pleosporales</taxon>
        <taxon>Massarineae</taxon>
        <taxon>Trematosphaeriaceae</taxon>
        <taxon>Trematosphaeria</taxon>
    </lineage>
</organism>
<name>A0A6A6J1F7_9PLEO</name>
<accession>A0A6A6J1F7</accession>
<evidence type="ECO:0000313" key="2">
    <source>
        <dbReference type="Proteomes" id="UP000800094"/>
    </source>
</evidence>
<proteinExistence type="predicted"/>
<dbReference type="RefSeq" id="XP_033691618.1">
    <property type="nucleotide sequence ID" value="XM_033831805.1"/>
</dbReference>
<dbReference type="AlphaFoldDB" id="A0A6A6J1F7"/>
<dbReference type="GeneID" id="54585135"/>
<protein>
    <submittedName>
        <fullName evidence="1">Uncharacterized protein</fullName>
    </submittedName>
</protein>
<dbReference type="EMBL" id="ML987189">
    <property type="protein sequence ID" value="KAF2256614.1"/>
    <property type="molecule type" value="Genomic_DNA"/>
</dbReference>
<keyword evidence="2" id="KW-1185">Reference proteome</keyword>
<reference evidence="1" key="1">
    <citation type="journal article" date="2020" name="Stud. Mycol.">
        <title>101 Dothideomycetes genomes: a test case for predicting lifestyles and emergence of pathogens.</title>
        <authorList>
            <person name="Haridas S."/>
            <person name="Albert R."/>
            <person name="Binder M."/>
            <person name="Bloem J."/>
            <person name="Labutti K."/>
            <person name="Salamov A."/>
            <person name="Andreopoulos B."/>
            <person name="Baker S."/>
            <person name="Barry K."/>
            <person name="Bills G."/>
            <person name="Bluhm B."/>
            <person name="Cannon C."/>
            <person name="Castanera R."/>
            <person name="Culley D."/>
            <person name="Daum C."/>
            <person name="Ezra D."/>
            <person name="Gonzalez J."/>
            <person name="Henrissat B."/>
            <person name="Kuo A."/>
            <person name="Liang C."/>
            <person name="Lipzen A."/>
            <person name="Lutzoni F."/>
            <person name="Magnuson J."/>
            <person name="Mondo S."/>
            <person name="Nolan M."/>
            <person name="Ohm R."/>
            <person name="Pangilinan J."/>
            <person name="Park H.-J."/>
            <person name="Ramirez L."/>
            <person name="Alfaro M."/>
            <person name="Sun H."/>
            <person name="Tritt A."/>
            <person name="Yoshinaga Y."/>
            <person name="Zwiers L.-H."/>
            <person name="Turgeon B."/>
            <person name="Goodwin S."/>
            <person name="Spatafora J."/>
            <person name="Crous P."/>
            <person name="Grigoriev I."/>
        </authorList>
    </citation>
    <scope>NUCLEOTIDE SEQUENCE</scope>
    <source>
        <strain evidence="1">CBS 122368</strain>
    </source>
</reference>
<sequence>MSIVLSSEQEPEGDAPNFIANREAERPPFLDATMAYPAFANEVVNYLYSISTTLIQEYMNKDTFQACAPPNDVAIKSLHLRFEIKSAKHAETLSGLGPFYLASSLDRLPGIHPVVYFMNALLVTLIAHGNNLRRATTSADELPPTRASIQRSENARSRPDDIKFTWSYKTPLRPIFIDPAVVYPMENGTHSKGRKSSAVLCDSSIGLNKE</sequence>
<dbReference type="Proteomes" id="UP000800094">
    <property type="component" value="Unassembled WGS sequence"/>
</dbReference>
<evidence type="ECO:0000313" key="1">
    <source>
        <dbReference type="EMBL" id="KAF2256614.1"/>
    </source>
</evidence>